<dbReference type="SMART" id="SM01090">
    <property type="entry name" value="Copper-fist"/>
    <property type="match status" value="1"/>
</dbReference>
<dbReference type="SUPFAM" id="SSF57879">
    <property type="entry name" value="Zinc domain conserved in yeast copper-regulated transcription factors"/>
    <property type="match status" value="1"/>
</dbReference>
<comment type="caution">
    <text evidence="10">The sequence shown here is derived from an EMBL/GenBank/DDBJ whole genome shotgun (WGS) entry which is preliminary data.</text>
</comment>
<dbReference type="Gene3D" id="3.90.430.10">
    <property type="entry name" value="Copper fist DNA-binding domain"/>
    <property type="match status" value="1"/>
</dbReference>
<keyword evidence="5" id="KW-0805">Transcription regulation</keyword>
<keyword evidence="6" id="KW-0804">Transcription</keyword>
<dbReference type="PROSITE" id="PS50073">
    <property type="entry name" value="COPPER_FIST_2"/>
    <property type="match status" value="1"/>
</dbReference>
<evidence type="ECO:0000256" key="4">
    <source>
        <dbReference type="ARBA" id="ARBA00023008"/>
    </source>
</evidence>
<keyword evidence="2" id="KW-0479">Metal-binding</keyword>
<evidence type="ECO:0000259" key="9">
    <source>
        <dbReference type="PROSITE" id="PS50073"/>
    </source>
</evidence>
<feature type="domain" description="Copper-fist" evidence="9">
    <location>
        <begin position="1"/>
        <end position="39"/>
    </location>
</feature>
<dbReference type="PRINTS" id="PR00617">
    <property type="entry name" value="COPPERFIST"/>
</dbReference>
<comment type="subcellular location">
    <subcellularLocation>
        <location evidence="1">Nucleus</location>
    </subcellularLocation>
</comment>
<accession>A0ABR4M140</accession>
<dbReference type="InterPro" id="IPR051763">
    <property type="entry name" value="Copper_Homeo_Regul"/>
</dbReference>
<dbReference type="PANTHER" id="PTHR28088">
    <property type="entry name" value="TRANSCRIPTIONAL ACTIVATOR HAA1-RELATED"/>
    <property type="match status" value="1"/>
</dbReference>
<evidence type="ECO:0000256" key="8">
    <source>
        <dbReference type="SAM" id="MobiDB-lite"/>
    </source>
</evidence>
<evidence type="ECO:0000313" key="10">
    <source>
        <dbReference type="EMBL" id="KAL2870504.1"/>
    </source>
</evidence>
<evidence type="ECO:0000256" key="6">
    <source>
        <dbReference type="ARBA" id="ARBA00023163"/>
    </source>
</evidence>
<feature type="region of interest" description="Disordered" evidence="8">
    <location>
        <begin position="111"/>
        <end position="137"/>
    </location>
</feature>
<protein>
    <recommendedName>
        <fullName evidence="9">Copper-fist domain-containing protein</fullName>
    </recommendedName>
</protein>
<proteinExistence type="predicted"/>
<feature type="compositionally biased region" description="Basic residues" evidence="8">
    <location>
        <begin position="46"/>
        <end position="55"/>
    </location>
</feature>
<keyword evidence="3" id="KW-0862">Zinc</keyword>
<dbReference type="Pfam" id="PF00649">
    <property type="entry name" value="Copper-fist"/>
    <property type="match status" value="1"/>
</dbReference>
<feature type="region of interest" description="Disordered" evidence="8">
    <location>
        <begin position="24"/>
        <end position="87"/>
    </location>
</feature>
<dbReference type="SMART" id="SM00412">
    <property type="entry name" value="Cu_FIST"/>
    <property type="match status" value="1"/>
</dbReference>
<dbReference type="GeneID" id="98141809"/>
<name>A0ABR4M140_9EURO</name>
<dbReference type="PANTHER" id="PTHR28088:SF5">
    <property type="entry name" value="TRANSCRIPTIONAL ACTIVATOR HAA1-RELATED"/>
    <property type="match status" value="1"/>
</dbReference>
<keyword evidence="4" id="KW-0186">Copper</keyword>
<sequence>MLIDGEKWACEACVRGHRVSSCHHSDRPLTHINKKGRPVSQCPHCRGLRKSRTTHTKCECGDKKKNSHKNDLDPNATEKQDLKQDSRPVCGCAHGQRCTCALKKEHHLDPVPEAGVAPPTAAPPSEQPRKPQLTSTKSESMLTVFRDGHHKPAHKHNDMAHKCGLPYTIPRSHTIHATSDAARRSMDHLPLTHSSFMDEQVGSQSLQEQPRSIYGLHRRVKSEHGSPENAPTAPSGDVPTSVPPLDLSSLFSHSQAMEEPNGAGVTASIPMSMPKTSLDPIETNGLPFALPTYSTFPNTNASPVNGLPFQDPYKEPFFTSPESDLPLGSAAFSAPPVDWSGIPLSSAMPNASTQPPSYASFDYNSMGQGIPAPSSSGDISELEEFAPLPHLGAAGNDLHDFNSVSEGSDVDHFRVSSTSSFVSLPQAQLLSSNNLDSISVDDFLKTANDSTVTLEQQLQAGMGMETKALASQDVYAMSDTQALEKAMANPGTTLPMTTSPTEALWPTSLFDPNCAPLDDNFFAPPWVQ</sequence>
<feature type="region of interest" description="Disordered" evidence="8">
    <location>
        <begin position="220"/>
        <end position="247"/>
    </location>
</feature>
<dbReference type="RefSeq" id="XP_070889483.1">
    <property type="nucleotide sequence ID" value="XM_071026737.1"/>
</dbReference>
<evidence type="ECO:0000256" key="7">
    <source>
        <dbReference type="ARBA" id="ARBA00023242"/>
    </source>
</evidence>
<keyword evidence="7" id="KW-0539">Nucleus</keyword>
<dbReference type="Proteomes" id="UP001610432">
    <property type="component" value="Unassembled WGS sequence"/>
</dbReference>
<evidence type="ECO:0000256" key="2">
    <source>
        <dbReference type="ARBA" id="ARBA00022723"/>
    </source>
</evidence>
<evidence type="ECO:0000256" key="1">
    <source>
        <dbReference type="ARBA" id="ARBA00004123"/>
    </source>
</evidence>
<reference evidence="10 11" key="1">
    <citation type="submission" date="2024-07" db="EMBL/GenBank/DDBJ databases">
        <title>Section-level genome sequencing and comparative genomics of Aspergillus sections Usti and Cavernicolus.</title>
        <authorList>
            <consortium name="Lawrence Berkeley National Laboratory"/>
            <person name="Nybo J.L."/>
            <person name="Vesth T.C."/>
            <person name="Theobald S."/>
            <person name="Frisvad J.C."/>
            <person name="Larsen T.O."/>
            <person name="Kjaerboelling I."/>
            <person name="Rothschild-Mancinelli K."/>
            <person name="Lyhne E.K."/>
            <person name="Kogle M.E."/>
            <person name="Barry K."/>
            <person name="Clum A."/>
            <person name="Na H."/>
            <person name="Ledsgaard L."/>
            <person name="Lin J."/>
            <person name="Lipzen A."/>
            <person name="Kuo A."/>
            <person name="Riley R."/>
            <person name="Mondo S."/>
            <person name="Labutti K."/>
            <person name="Haridas S."/>
            <person name="Pangalinan J."/>
            <person name="Salamov A.A."/>
            <person name="Simmons B.A."/>
            <person name="Magnuson J.K."/>
            <person name="Chen J."/>
            <person name="Drula E."/>
            <person name="Henrissat B."/>
            <person name="Wiebenga A."/>
            <person name="Lubbers R.J."/>
            <person name="Gomes A.C."/>
            <person name="Macurrencykelacurrency M.R."/>
            <person name="Stajich J."/>
            <person name="Grigoriev I.V."/>
            <person name="Mortensen U.H."/>
            <person name="De Vries R.P."/>
            <person name="Baker S.E."/>
            <person name="Andersen M.R."/>
        </authorList>
    </citation>
    <scope>NUCLEOTIDE SEQUENCE [LARGE SCALE GENOMIC DNA]</scope>
    <source>
        <strain evidence="10 11">CBS 449.75</strain>
    </source>
</reference>
<feature type="compositionally biased region" description="Basic and acidic residues" evidence="8">
    <location>
        <begin position="56"/>
        <end position="86"/>
    </location>
</feature>
<dbReference type="InterPro" id="IPR036395">
    <property type="entry name" value="Cu_fist_DNA-bd_dom_sf"/>
</dbReference>
<evidence type="ECO:0000313" key="11">
    <source>
        <dbReference type="Proteomes" id="UP001610432"/>
    </source>
</evidence>
<dbReference type="InterPro" id="IPR001083">
    <property type="entry name" value="Cu_fist_DNA-bd_dom"/>
</dbReference>
<evidence type="ECO:0000256" key="3">
    <source>
        <dbReference type="ARBA" id="ARBA00022833"/>
    </source>
</evidence>
<gene>
    <name evidence="10" type="ORF">BJX67DRAFT_286810</name>
</gene>
<dbReference type="EMBL" id="JBFXLQ010000006">
    <property type="protein sequence ID" value="KAL2870504.1"/>
    <property type="molecule type" value="Genomic_DNA"/>
</dbReference>
<keyword evidence="11" id="KW-1185">Reference proteome</keyword>
<evidence type="ECO:0000256" key="5">
    <source>
        <dbReference type="ARBA" id="ARBA00023015"/>
    </source>
</evidence>
<organism evidence="10 11">
    <name type="scientific">Aspergillus lucknowensis</name>
    <dbReference type="NCBI Taxonomy" id="176173"/>
    <lineage>
        <taxon>Eukaryota</taxon>
        <taxon>Fungi</taxon>
        <taxon>Dikarya</taxon>
        <taxon>Ascomycota</taxon>
        <taxon>Pezizomycotina</taxon>
        <taxon>Eurotiomycetes</taxon>
        <taxon>Eurotiomycetidae</taxon>
        <taxon>Eurotiales</taxon>
        <taxon>Aspergillaceae</taxon>
        <taxon>Aspergillus</taxon>
        <taxon>Aspergillus subgen. Nidulantes</taxon>
    </lineage>
</organism>